<evidence type="ECO:0000259" key="7">
    <source>
        <dbReference type="Pfam" id="PF24986"/>
    </source>
</evidence>
<reference evidence="8" key="1">
    <citation type="submission" date="2021-05" db="EMBL/GenBank/DDBJ databases">
        <title>Energy efficiency and biological interactions define the core microbiome of deep oligotrophic groundwater.</title>
        <authorList>
            <person name="Mehrshad M."/>
            <person name="Lopez-Fernandez M."/>
            <person name="Bell E."/>
            <person name="Bernier-Latmani R."/>
            <person name="Bertilsson S."/>
            <person name="Dopson M."/>
        </authorList>
    </citation>
    <scope>NUCLEOTIDE SEQUENCE</scope>
    <source>
        <strain evidence="8">Modern_marine.mb.64</strain>
    </source>
</reference>
<dbReference type="GO" id="GO:0043022">
    <property type="term" value="F:ribosome binding"/>
    <property type="evidence" value="ECO:0007669"/>
    <property type="project" value="InterPro"/>
</dbReference>
<dbReference type="GO" id="GO:0006364">
    <property type="term" value="P:rRNA processing"/>
    <property type="evidence" value="ECO:0007669"/>
    <property type="project" value="UniProtKB-UniRule"/>
</dbReference>
<dbReference type="GO" id="GO:0042274">
    <property type="term" value="P:ribosomal small subunit biogenesis"/>
    <property type="evidence" value="ECO:0007669"/>
    <property type="project" value="UniProtKB-UniRule"/>
</dbReference>
<dbReference type="NCBIfam" id="TIGR02273">
    <property type="entry name" value="16S_RimM"/>
    <property type="match status" value="1"/>
</dbReference>
<dbReference type="GO" id="GO:0005840">
    <property type="term" value="C:ribosome"/>
    <property type="evidence" value="ECO:0007669"/>
    <property type="project" value="InterPro"/>
</dbReference>
<dbReference type="InterPro" id="IPR056792">
    <property type="entry name" value="PRC_RimM"/>
</dbReference>
<feature type="domain" description="Ribosome maturation factor RimM PRC barrel" evidence="7">
    <location>
        <begin position="106"/>
        <end position="166"/>
    </location>
</feature>
<dbReference type="InterPro" id="IPR036976">
    <property type="entry name" value="RimM_N_sf"/>
</dbReference>
<comment type="subcellular location">
    <subcellularLocation>
        <location evidence="5">Cytoplasm</location>
    </subcellularLocation>
</comment>
<dbReference type="Proteomes" id="UP000777784">
    <property type="component" value="Unassembled WGS sequence"/>
</dbReference>
<dbReference type="Pfam" id="PF24986">
    <property type="entry name" value="PRC_RimM"/>
    <property type="match status" value="1"/>
</dbReference>
<dbReference type="SUPFAM" id="SSF50447">
    <property type="entry name" value="Translation proteins"/>
    <property type="match status" value="1"/>
</dbReference>
<dbReference type="EMBL" id="JAHJDP010000056">
    <property type="protein sequence ID" value="MBU2691334.1"/>
    <property type="molecule type" value="Genomic_DNA"/>
</dbReference>
<evidence type="ECO:0000256" key="3">
    <source>
        <dbReference type="ARBA" id="ARBA00022552"/>
    </source>
</evidence>
<comment type="caution">
    <text evidence="8">The sequence shown here is derived from an EMBL/GenBank/DDBJ whole genome shotgun (WGS) entry which is preliminary data.</text>
</comment>
<comment type="domain">
    <text evidence="5">The PRC barrel domain binds ribosomal protein uS19.</text>
</comment>
<proteinExistence type="inferred from homology"/>
<evidence type="ECO:0000256" key="5">
    <source>
        <dbReference type="HAMAP-Rule" id="MF_00014"/>
    </source>
</evidence>
<feature type="domain" description="RimM N-terminal" evidence="6">
    <location>
        <begin position="11"/>
        <end position="90"/>
    </location>
</feature>
<sequence length="174" mass="19283">MMQKDSSWVAVGRIRKPFGLKGEVAVEALGETVEHLQPGQELFLRQHNGERLRLVVAGLKILTRKIVLSFEGIENVDDVEKWRGCPLEMSPAELPELEPDQFYFYQLLGLDVTDASGRPVGIVKDVMEGPAQPLLVIKSAGKEILIPFVGDFIQQVDLEDGVIHLGDVQGLLEL</sequence>
<evidence type="ECO:0000313" key="8">
    <source>
        <dbReference type="EMBL" id="MBU2691334.1"/>
    </source>
</evidence>
<dbReference type="AlphaFoldDB" id="A0A948RXC4"/>
<organism evidence="8 9">
    <name type="scientific">Eiseniibacteriota bacterium</name>
    <dbReference type="NCBI Taxonomy" id="2212470"/>
    <lineage>
        <taxon>Bacteria</taxon>
        <taxon>Candidatus Eiseniibacteriota</taxon>
    </lineage>
</organism>
<accession>A0A948RXC4</accession>
<keyword evidence="4 5" id="KW-0143">Chaperone</keyword>
<protein>
    <recommendedName>
        <fullName evidence="5">Ribosome maturation factor RimM</fullName>
    </recommendedName>
</protein>
<evidence type="ECO:0000256" key="4">
    <source>
        <dbReference type="ARBA" id="ARBA00023186"/>
    </source>
</evidence>
<dbReference type="HAMAP" id="MF_00014">
    <property type="entry name" value="Ribosome_mat_RimM"/>
    <property type="match status" value="1"/>
</dbReference>
<keyword evidence="1 5" id="KW-0963">Cytoplasm</keyword>
<evidence type="ECO:0000259" key="6">
    <source>
        <dbReference type="Pfam" id="PF01782"/>
    </source>
</evidence>
<evidence type="ECO:0000256" key="2">
    <source>
        <dbReference type="ARBA" id="ARBA00022517"/>
    </source>
</evidence>
<dbReference type="GO" id="GO:0005737">
    <property type="term" value="C:cytoplasm"/>
    <property type="evidence" value="ECO:0007669"/>
    <property type="project" value="UniProtKB-SubCell"/>
</dbReference>
<dbReference type="PANTHER" id="PTHR33692:SF1">
    <property type="entry name" value="RIBOSOME MATURATION FACTOR RIMM"/>
    <property type="match status" value="1"/>
</dbReference>
<dbReference type="InterPro" id="IPR009000">
    <property type="entry name" value="Transl_B-barrel_sf"/>
</dbReference>
<comment type="function">
    <text evidence="5">An accessory protein needed during the final step in the assembly of 30S ribosomal subunit, possibly for assembly of the head region. Essential for efficient processing of 16S rRNA. May be needed both before and after RbfA during the maturation of 16S rRNA. It has affinity for free ribosomal 30S subunits but not for 70S ribosomes.</text>
</comment>
<dbReference type="InterPro" id="IPR011033">
    <property type="entry name" value="PRC_barrel-like_sf"/>
</dbReference>
<comment type="subunit">
    <text evidence="5">Binds ribosomal protein uS19.</text>
</comment>
<name>A0A948RXC4_UNCEI</name>
<keyword evidence="3 5" id="KW-0698">rRNA processing</keyword>
<keyword evidence="2 5" id="KW-0690">Ribosome biogenesis</keyword>
<dbReference type="Gene3D" id="2.40.30.60">
    <property type="entry name" value="RimM"/>
    <property type="match status" value="1"/>
</dbReference>
<gene>
    <name evidence="5 8" type="primary">rimM</name>
    <name evidence="8" type="ORF">KJ970_10455</name>
</gene>
<dbReference type="InterPro" id="IPR002676">
    <property type="entry name" value="RimM_N"/>
</dbReference>
<evidence type="ECO:0000313" key="9">
    <source>
        <dbReference type="Proteomes" id="UP000777784"/>
    </source>
</evidence>
<dbReference type="Pfam" id="PF01782">
    <property type="entry name" value="RimM"/>
    <property type="match status" value="1"/>
</dbReference>
<dbReference type="InterPro" id="IPR011961">
    <property type="entry name" value="RimM"/>
</dbReference>
<evidence type="ECO:0000256" key="1">
    <source>
        <dbReference type="ARBA" id="ARBA00022490"/>
    </source>
</evidence>
<dbReference type="Gene3D" id="2.30.30.240">
    <property type="entry name" value="PRC-barrel domain"/>
    <property type="match status" value="1"/>
</dbReference>
<dbReference type="PANTHER" id="PTHR33692">
    <property type="entry name" value="RIBOSOME MATURATION FACTOR RIMM"/>
    <property type="match status" value="1"/>
</dbReference>
<dbReference type="SUPFAM" id="SSF50346">
    <property type="entry name" value="PRC-barrel domain"/>
    <property type="match status" value="1"/>
</dbReference>
<comment type="similarity">
    <text evidence="5">Belongs to the RimM family.</text>
</comment>